<dbReference type="AlphaFoldDB" id="A0A2G8JRU1"/>
<evidence type="ECO:0000313" key="4">
    <source>
        <dbReference type="Proteomes" id="UP000230750"/>
    </source>
</evidence>
<dbReference type="InterPro" id="IPR011992">
    <property type="entry name" value="EF-hand-dom_pair"/>
</dbReference>
<dbReference type="Proteomes" id="UP000230750">
    <property type="component" value="Unassembled WGS sequence"/>
</dbReference>
<dbReference type="InterPro" id="IPR018247">
    <property type="entry name" value="EF_Hand_1_Ca_BS"/>
</dbReference>
<gene>
    <name evidence="3" type="ORF">BSL78_24728</name>
</gene>
<protein>
    <recommendedName>
        <fullName evidence="5">EF-hand domain-containing protein</fullName>
    </recommendedName>
</protein>
<evidence type="ECO:0000256" key="1">
    <source>
        <dbReference type="ARBA" id="ARBA00022837"/>
    </source>
</evidence>
<sequence>MLYGRPAPGQDGSYGPRGDGLHSGCRTEPVRSSGIRGPRRARGPAIARGLPGVRCPPEDDNRGAPSDNRVVPDNSVNPTALRFQRLLKSGASVRVIFGELDSDENGYVTIYEWLAKGGDKATFRVLLERFDANDDAQFDMREARLVWSDNQIEEEEETNEDRGLPAPDRRRTYQKGPYRYIGPQK</sequence>
<evidence type="ECO:0000256" key="2">
    <source>
        <dbReference type="SAM" id="MobiDB-lite"/>
    </source>
</evidence>
<keyword evidence="4" id="KW-1185">Reference proteome</keyword>
<dbReference type="SUPFAM" id="SSF47473">
    <property type="entry name" value="EF-hand"/>
    <property type="match status" value="1"/>
</dbReference>
<organism evidence="3 4">
    <name type="scientific">Stichopus japonicus</name>
    <name type="common">Sea cucumber</name>
    <dbReference type="NCBI Taxonomy" id="307972"/>
    <lineage>
        <taxon>Eukaryota</taxon>
        <taxon>Metazoa</taxon>
        <taxon>Echinodermata</taxon>
        <taxon>Eleutherozoa</taxon>
        <taxon>Echinozoa</taxon>
        <taxon>Holothuroidea</taxon>
        <taxon>Aspidochirotacea</taxon>
        <taxon>Aspidochirotida</taxon>
        <taxon>Stichopodidae</taxon>
        <taxon>Apostichopus</taxon>
    </lineage>
</organism>
<dbReference type="PROSITE" id="PS00018">
    <property type="entry name" value="EF_HAND_1"/>
    <property type="match status" value="1"/>
</dbReference>
<feature type="region of interest" description="Disordered" evidence="2">
    <location>
        <begin position="149"/>
        <end position="185"/>
    </location>
</feature>
<name>A0A2G8JRU1_STIJA</name>
<reference evidence="3 4" key="1">
    <citation type="journal article" date="2017" name="PLoS Biol.">
        <title>The sea cucumber genome provides insights into morphological evolution and visceral regeneration.</title>
        <authorList>
            <person name="Zhang X."/>
            <person name="Sun L."/>
            <person name="Yuan J."/>
            <person name="Sun Y."/>
            <person name="Gao Y."/>
            <person name="Zhang L."/>
            <person name="Li S."/>
            <person name="Dai H."/>
            <person name="Hamel J.F."/>
            <person name="Liu C."/>
            <person name="Yu Y."/>
            <person name="Liu S."/>
            <person name="Lin W."/>
            <person name="Guo K."/>
            <person name="Jin S."/>
            <person name="Xu P."/>
            <person name="Storey K.B."/>
            <person name="Huan P."/>
            <person name="Zhang T."/>
            <person name="Zhou Y."/>
            <person name="Zhang J."/>
            <person name="Lin C."/>
            <person name="Li X."/>
            <person name="Xing L."/>
            <person name="Huo D."/>
            <person name="Sun M."/>
            <person name="Wang L."/>
            <person name="Mercier A."/>
            <person name="Li F."/>
            <person name="Yang H."/>
            <person name="Xiang J."/>
        </authorList>
    </citation>
    <scope>NUCLEOTIDE SEQUENCE [LARGE SCALE GENOMIC DNA]</scope>
    <source>
        <strain evidence="3">Shaxun</strain>
        <tissue evidence="3">Muscle</tissue>
    </source>
</reference>
<evidence type="ECO:0008006" key="5">
    <source>
        <dbReference type="Google" id="ProtNLM"/>
    </source>
</evidence>
<feature type="region of interest" description="Disordered" evidence="2">
    <location>
        <begin position="1"/>
        <end position="76"/>
    </location>
</feature>
<feature type="compositionally biased region" description="Basic and acidic residues" evidence="2">
    <location>
        <begin position="160"/>
        <end position="171"/>
    </location>
</feature>
<accession>A0A2G8JRU1</accession>
<comment type="caution">
    <text evidence="3">The sequence shown here is derived from an EMBL/GenBank/DDBJ whole genome shotgun (WGS) entry which is preliminary data.</text>
</comment>
<proteinExistence type="predicted"/>
<dbReference type="EMBL" id="MRZV01001360">
    <property type="protein sequence ID" value="PIK38430.1"/>
    <property type="molecule type" value="Genomic_DNA"/>
</dbReference>
<keyword evidence="1" id="KW-0106">Calcium</keyword>
<evidence type="ECO:0000313" key="3">
    <source>
        <dbReference type="EMBL" id="PIK38430.1"/>
    </source>
</evidence>